<reference evidence="20" key="1">
    <citation type="submission" date="2020-01" db="EMBL/GenBank/DDBJ databases">
        <authorList>
            <person name="Chen W.-M."/>
        </authorList>
    </citation>
    <scope>NUCLEOTIDE SEQUENCE</scope>
    <source>
        <strain evidence="20">CYK-10</strain>
    </source>
</reference>
<evidence type="ECO:0000256" key="1">
    <source>
        <dbReference type="ARBA" id="ARBA00001698"/>
    </source>
</evidence>
<protein>
    <recommendedName>
        <fullName evidence="7 18">Phosphatidate cytidylyltransferase</fullName>
        <ecNumber evidence="6 18">2.7.7.41</ecNumber>
    </recommendedName>
</protein>
<keyword evidence="10 18" id="KW-0808">Transferase</keyword>
<dbReference type="EMBL" id="JAABNR010000008">
    <property type="protein sequence ID" value="NBZ87888.1"/>
    <property type="molecule type" value="Genomic_DNA"/>
</dbReference>
<feature type="transmembrane region" description="Helical" evidence="19">
    <location>
        <begin position="99"/>
        <end position="117"/>
    </location>
</feature>
<evidence type="ECO:0000256" key="14">
    <source>
        <dbReference type="ARBA" id="ARBA00023098"/>
    </source>
</evidence>
<dbReference type="Proteomes" id="UP001193501">
    <property type="component" value="Unassembled WGS sequence"/>
</dbReference>
<evidence type="ECO:0000256" key="17">
    <source>
        <dbReference type="ARBA" id="ARBA00023264"/>
    </source>
</evidence>
<feature type="transmembrane region" description="Helical" evidence="19">
    <location>
        <begin position="123"/>
        <end position="144"/>
    </location>
</feature>
<dbReference type="GO" id="GO:0016024">
    <property type="term" value="P:CDP-diacylglycerol biosynthetic process"/>
    <property type="evidence" value="ECO:0007669"/>
    <property type="project" value="TreeGrafter"/>
</dbReference>
<evidence type="ECO:0000256" key="6">
    <source>
        <dbReference type="ARBA" id="ARBA00012487"/>
    </source>
</evidence>
<dbReference type="GO" id="GO:0004605">
    <property type="term" value="F:phosphatidate cytidylyltransferase activity"/>
    <property type="evidence" value="ECO:0007669"/>
    <property type="project" value="UniProtKB-EC"/>
</dbReference>
<keyword evidence="12 18" id="KW-0548">Nucleotidyltransferase</keyword>
<gene>
    <name evidence="20" type="ORF">GV832_09890</name>
</gene>
<comment type="pathway">
    <text evidence="4">Lipid metabolism.</text>
</comment>
<organism evidence="20 21">
    <name type="scientific">Stagnihabitans tardus</name>
    <dbReference type="NCBI Taxonomy" id="2699202"/>
    <lineage>
        <taxon>Bacteria</taxon>
        <taxon>Pseudomonadati</taxon>
        <taxon>Pseudomonadota</taxon>
        <taxon>Alphaproteobacteria</taxon>
        <taxon>Rhodobacterales</taxon>
        <taxon>Paracoccaceae</taxon>
        <taxon>Stagnihabitans</taxon>
    </lineage>
</organism>
<dbReference type="RefSeq" id="WP_168774698.1">
    <property type="nucleotide sequence ID" value="NZ_JAABNR010000008.1"/>
</dbReference>
<dbReference type="PROSITE" id="PS01315">
    <property type="entry name" value="CDS"/>
    <property type="match status" value="1"/>
</dbReference>
<keyword evidence="21" id="KW-1185">Reference proteome</keyword>
<keyword evidence="16" id="KW-0594">Phospholipid biosynthesis</keyword>
<evidence type="ECO:0000256" key="2">
    <source>
        <dbReference type="ARBA" id="ARBA00004651"/>
    </source>
</evidence>
<evidence type="ECO:0000256" key="18">
    <source>
        <dbReference type="RuleBase" id="RU003938"/>
    </source>
</evidence>
<evidence type="ECO:0000256" key="8">
    <source>
        <dbReference type="ARBA" id="ARBA00022475"/>
    </source>
</evidence>
<evidence type="ECO:0000313" key="21">
    <source>
        <dbReference type="Proteomes" id="UP001193501"/>
    </source>
</evidence>
<accession>A0AAE5BW25</accession>
<dbReference type="Pfam" id="PF01148">
    <property type="entry name" value="CTP_transf_1"/>
    <property type="match status" value="1"/>
</dbReference>
<comment type="caution">
    <text evidence="20">The sequence shown here is derived from an EMBL/GenBank/DDBJ whole genome shotgun (WGS) entry which is preliminary data.</text>
</comment>
<feature type="transmembrane region" description="Helical" evidence="19">
    <location>
        <begin position="65"/>
        <end position="87"/>
    </location>
</feature>
<name>A0AAE5BW25_9RHOB</name>
<evidence type="ECO:0000256" key="12">
    <source>
        <dbReference type="ARBA" id="ARBA00022695"/>
    </source>
</evidence>
<evidence type="ECO:0000256" key="13">
    <source>
        <dbReference type="ARBA" id="ARBA00022989"/>
    </source>
</evidence>
<evidence type="ECO:0000313" key="20">
    <source>
        <dbReference type="EMBL" id="NBZ87888.1"/>
    </source>
</evidence>
<comment type="similarity">
    <text evidence="5 18">Belongs to the CDS family.</text>
</comment>
<feature type="transmembrane region" description="Helical" evidence="19">
    <location>
        <begin position="165"/>
        <end position="183"/>
    </location>
</feature>
<evidence type="ECO:0000256" key="16">
    <source>
        <dbReference type="ARBA" id="ARBA00023209"/>
    </source>
</evidence>
<evidence type="ECO:0000256" key="15">
    <source>
        <dbReference type="ARBA" id="ARBA00023136"/>
    </source>
</evidence>
<evidence type="ECO:0000256" key="5">
    <source>
        <dbReference type="ARBA" id="ARBA00010185"/>
    </source>
</evidence>
<dbReference type="PANTHER" id="PTHR46382">
    <property type="entry name" value="PHOSPHATIDATE CYTIDYLYLTRANSFERASE"/>
    <property type="match status" value="1"/>
</dbReference>
<dbReference type="AlphaFoldDB" id="A0AAE5BW25"/>
<evidence type="ECO:0000256" key="10">
    <source>
        <dbReference type="ARBA" id="ARBA00022679"/>
    </source>
</evidence>
<evidence type="ECO:0000256" key="11">
    <source>
        <dbReference type="ARBA" id="ARBA00022692"/>
    </source>
</evidence>
<comment type="pathway">
    <text evidence="3 18">Phospholipid metabolism; CDP-diacylglycerol biosynthesis; CDP-diacylglycerol from sn-glycerol 3-phosphate: step 3/3.</text>
</comment>
<keyword evidence="14" id="KW-0443">Lipid metabolism</keyword>
<keyword evidence="11 18" id="KW-0812">Transmembrane</keyword>
<keyword evidence="8" id="KW-1003">Cell membrane</keyword>
<evidence type="ECO:0000256" key="19">
    <source>
        <dbReference type="SAM" id="Phobius"/>
    </source>
</evidence>
<proteinExistence type="inferred from homology"/>
<dbReference type="PANTHER" id="PTHR46382:SF1">
    <property type="entry name" value="PHOSPHATIDATE CYTIDYLYLTRANSFERASE"/>
    <property type="match status" value="1"/>
</dbReference>
<keyword evidence="15 19" id="KW-0472">Membrane</keyword>
<evidence type="ECO:0000256" key="4">
    <source>
        <dbReference type="ARBA" id="ARBA00005189"/>
    </source>
</evidence>
<keyword evidence="9" id="KW-0444">Lipid biosynthesis</keyword>
<dbReference type="EC" id="2.7.7.41" evidence="6 18"/>
<evidence type="ECO:0000256" key="7">
    <source>
        <dbReference type="ARBA" id="ARBA00019373"/>
    </source>
</evidence>
<evidence type="ECO:0000256" key="9">
    <source>
        <dbReference type="ARBA" id="ARBA00022516"/>
    </source>
</evidence>
<evidence type="ECO:0000256" key="3">
    <source>
        <dbReference type="ARBA" id="ARBA00005119"/>
    </source>
</evidence>
<dbReference type="InterPro" id="IPR000374">
    <property type="entry name" value="PC_trans"/>
</dbReference>
<sequence>MTSGRWADLGVRLVSGLVLAGLGGISVWSGGLVFVVMTAVIFALMAWELAAMTDRPANPGLRLVVAGLAGVSILAAQGGWVVALLAAPLVLALTPRKDARLLGVYGLAVMLSAHEFIEIDQRGAILIVWLVGVVVASDIMGYFIGRLVGGPKFWPKASPKKTWSGTVAGWVGAALVGLALVMSGHGQPALVLLSPLVGFAGQLGDIAESLLKRRAGIKDASRLIPGHGGVLDRFDALVGAVLAVWLWQLVLPLPIGGP</sequence>
<comment type="catalytic activity">
    <reaction evidence="1 18">
        <text>a 1,2-diacyl-sn-glycero-3-phosphate + CTP + H(+) = a CDP-1,2-diacyl-sn-glycerol + diphosphate</text>
        <dbReference type="Rhea" id="RHEA:16229"/>
        <dbReference type="ChEBI" id="CHEBI:15378"/>
        <dbReference type="ChEBI" id="CHEBI:33019"/>
        <dbReference type="ChEBI" id="CHEBI:37563"/>
        <dbReference type="ChEBI" id="CHEBI:58332"/>
        <dbReference type="ChEBI" id="CHEBI:58608"/>
        <dbReference type="EC" id="2.7.7.41"/>
    </reaction>
</comment>
<dbReference type="GO" id="GO:0005886">
    <property type="term" value="C:plasma membrane"/>
    <property type="evidence" value="ECO:0007669"/>
    <property type="project" value="UniProtKB-SubCell"/>
</dbReference>
<feature type="transmembrane region" description="Helical" evidence="19">
    <location>
        <begin position="12"/>
        <end position="45"/>
    </location>
</feature>
<keyword evidence="17" id="KW-1208">Phospholipid metabolism</keyword>
<keyword evidence="13 19" id="KW-1133">Transmembrane helix</keyword>
<comment type="subcellular location">
    <subcellularLocation>
        <location evidence="2">Cell membrane</location>
        <topology evidence="2">Multi-pass membrane protein</topology>
    </subcellularLocation>
</comment>